<evidence type="ECO:0000313" key="1">
    <source>
        <dbReference type="Proteomes" id="UP000515211"/>
    </source>
</evidence>
<evidence type="ECO:0000313" key="2">
    <source>
        <dbReference type="RefSeq" id="XP_020987267.1"/>
    </source>
</evidence>
<dbReference type="RefSeq" id="XP_052110499.1">
    <property type="nucleotide sequence ID" value="XM_052254539.1"/>
</dbReference>
<evidence type="ECO:0000313" key="3">
    <source>
        <dbReference type="RefSeq" id="XP_052110497.1"/>
    </source>
</evidence>
<gene>
    <name evidence="2 3 4 5" type="primary">LOC110275457</name>
</gene>
<reference evidence="1" key="1">
    <citation type="journal article" date="2016" name="Nat. Genet.">
        <title>The genome sequences of Arachis duranensis and Arachis ipaensis, the diploid ancestors of cultivated peanut.</title>
        <authorList>
            <person name="Bertioli D.J."/>
            <person name="Cannon S.B."/>
            <person name="Froenicke L."/>
            <person name="Huang G."/>
            <person name="Farmer A.D."/>
            <person name="Cannon E.K."/>
            <person name="Liu X."/>
            <person name="Gao D."/>
            <person name="Clevenger J."/>
            <person name="Dash S."/>
            <person name="Ren L."/>
            <person name="Moretzsohn M.C."/>
            <person name="Shirasawa K."/>
            <person name="Huang W."/>
            <person name="Vidigal B."/>
            <person name="Abernathy B."/>
            <person name="Chu Y."/>
            <person name="Niederhuth C.E."/>
            <person name="Umale P."/>
            <person name="Araujo A.C."/>
            <person name="Kozik A."/>
            <person name="Kim K.D."/>
            <person name="Burow M.D."/>
            <person name="Varshney R.K."/>
            <person name="Wang X."/>
            <person name="Zhang X."/>
            <person name="Barkley N."/>
            <person name="Guimaraes P.M."/>
            <person name="Isobe S."/>
            <person name="Guo B."/>
            <person name="Liao B."/>
            <person name="Stalker H.T."/>
            <person name="Schmitz R.J."/>
            <person name="Scheffler B.E."/>
            <person name="Leal-Bertioli S.C."/>
            <person name="Xun X."/>
            <person name="Jackson S.A."/>
            <person name="Michelmore R."/>
            <person name="Ozias-Akins P."/>
        </authorList>
    </citation>
    <scope>NUCLEOTIDE SEQUENCE [LARGE SCALE GENOMIC DNA]</scope>
    <source>
        <strain evidence="1">cv. V14167</strain>
    </source>
</reference>
<dbReference type="RefSeq" id="XP_052110497.1">
    <property type="nucleotide sequence ID" value="XM_052254537.1"/>
</dbReference>
<name>A0A6P5MPR6_ARADU</name>
<protein>
    <submittedName>
        <fullName evidence="2 4">Uncharacterized protein LOC110275457 isoform X1</fullName>
    </submittedName>
    <submittedName>
        <fullName evidence="3">Uncharacterized protein LOC110275457 isoform X2</fullName>
    </submittedName>
</protein>
<sequence length="190" mass="20728">MRKHGAGERHCRRAVVLHQGGWASRNQTREGEGRAATVVQGKRWRRSCCAAQNCVQLAAVQAPVAVTLVQSPPRSSLASVAVFAELVWLQSLLAVEPVPSPFSHRRSRNAHEGAAERVRREWWWVDPPPMLPCRQNLPPWPPELRAELLPLETLLAVSSRSAVSAAGECSLVAGKPLPSRLSESFIAAAA</sequence>
<evidence type="ECO:0000313" key="4">
    <source>
        <dbReference type="RefSeq" id="XP_052110498.1"/>
    </source>
</evidence>
<dbReference type="KEGG" id="adu:110275457"/>
<keyword evidence="1" id="KW-1185">Reference proteome</keyword>
<dbReference type="RefSeq" id="XP_052110498.1">
    <property type="nucleotide sequence ID" value="XM_052254538.1"/>
</dbReference>
<dbReference type="RefSeq" id="XP_020987267.1">
    <property type="nucleotide sequence ID" value="XM_021131608.2"/>
</dbReference>
<dbReference type="Proteomes" id="UP000515211">
    <property type="component" value="Chromosome 9"/>
</dbReference>
<reference evidence="2 3" key="2">
    <citation type="submission" date="2025-04" db="UniProtKB">
        <authorList>
            <consortium name="RefSeq"/>
        </authorList>
    </citation>
    <scope>IDENTIFICATION</scope>
    <source>
        <tissue evidence="2 3">Whole plant</tissue>
    </source>
</reference>
<accession>A0A6P5MPR6</accession>
<dbReference type="GeneID" id="110275457"/>
<organism evidence="1 2">
    <name type="scientific">Arachis duranensis</name>
    <name type="common">Wild peanut</name>
    <dbReference type="NCBI Taxonomy" id="130453"/>
    <lineage>
        <taxon>Eukaryota</taxon>
        <taxon>Viridiplantae</taxon>
        <taxon>Streptophyta</taxon>
        <taxon>Embryophyta</taxon>
        <taxon>Tracheophyta</taxon>
        <taxon>Spermatophyta</taxon>
        <taxon>Magnoliopsida</taxon>
        <taxon>eudicotyledons</taxon>
        <taxon>Gunneridae</taxon>
        <taxon>Pentapetalae</taxon>
        <taxon>rosids</taxon>
        <taxon>fabids</taxon>
        <taxon>Fabales</taxon>
        <taxon>Fabaceae</taxon>
        <taxon>Papilionoideae</taxon>
        <taxon>50 kb inversion clade</taxon>
        <taxon>dalbergioids sensu lato</taxon>
        <taxon>Dalbergieae</taxon>
        <taxon>Pterocarpus clade</taxon>
        <taxon>Arachis</taxon>
    </lineage>
</organism>
<evidence type="ECO:0000313" key="5">
    <source>
        <dbReference type="RefSeq" id="XP_052110499.1"/>
    </source>
</evidence>
<dbReference type="AlphaFoldDB" id="A0A6P5MPR6"/>
<proteinExistence type="predicted"/>